<organism evidence="2 3">
    <name type="scientific">Truncatella angustata</name>
    <dbReference type="NCBI Taxonomy" id="152316"/>
    <lineage>
        <taxon>Eukaryota</taxon>
        <taxon>Fungi</taxon>
        <taxon>Dikarya</taxon>
        <taxon>Ascomycota</taxon>
        <taxon>Pezizomycotina</taxon>
        <taxon>Sordariomycetes</taxon>
        <taxon>Xylariomycetidae</taxon>
        <taxon>Amphisphaeriales</taxon>
        <taxon>Sporocadaceae</taxon>
        <taxon>Truncatella</taxon>
    </lineage>
</organism>
<evidence type="ECO:0000259" key="1">
    <source>
        <dbReference type="SMART" id="SM00829"/>
    </source>
</evidence>
<protein>
    <submittedName>
        <fullName evidence="2">Zeta-crystallin</fullName>
    </submittedName>
</protein>
<dbReference type="GO" id="GO:0008270">
    <property type="term" value="F:zinc ion binding"/>
    <property type="evidence" value="ECO:0007669"/>
    <property type="project" value="InterPro"/>
</dbReference>
<dbReference type="OrthoDB" id="10257049at2759"/>
<dbReference type="PANTHER" id="PTHR43677:SF4">
    <property type="entry name" value="QUINONE OXIDOREDUCTASE-LIKE PROTEIN 2"/>
    <property type="match status" value="1"/>
</dbReference>
<evidence type="ECO:0000313" key="2">
    <source>
        <dbReference type="EMBL" id="KAH6647298.1"/>
    </source>
</evidence>
<dbReference type="InterPro" id="IPR020843">
    <property type="entry name" value="ER"/>
</dbReference>
<dbReference type="Gene3D" id="3.90.180.10">
    <property type="entry name" value="Medium-chain alcohol dehydrogenases, catalytic domain"/>
    <property type="match status" value="1"/>
</dbReference>
<dbReference type="AlphaFoldDB" id="A0A9P8RJP7"/>
<accession>A0A9P8RJP7</accession>
<reference evidence="2" key="1">
    <citation type="journal article" date="2021" name="Nat. Commun.">
        <title>Genetic determinants of endophytism in the Arabidopsis root mycobiome.</title>
        <authorList>
            <person name="Mesny F."/>
            <person name="Miyauchi S."/>
            <person name="Thiergart T."/>
            <person name="Pickel B."/>
            <person name="Atanasova L."/>
            <person name="Karlsson M."/>
            <person name="Huettel B."/>
            <person name="Barry K.W."/>
            <person name="Haridas S."/>
            <person name="Chen C."/>
            <person name="Bauer D."/>
            <person name="Andreopoulos W."/>
            <person name="Pangilinan J."/>
            <person name="LaButti K."/>
            <person name="Riley R."/>
            <person name="Lipzen A."/>
            <person name="Clum A."/>
            <person name="Drula E."/>
            <person name="Henrissat B."/>
            <person name="Kohler A."/>
            <person name="Grigoriev I.V."/>
            <person name="Martin F.M."/>
            <person name="Hacquard S."/>
        </authorList>
    </citation>
    <scope>NUCLEOTIDE SEQUENCE</scope>
    <source>
        <strain evidence="2">MPI-SDFR-AT-0073</strain>
    </source>
</reference>
<evidence type="ECO:0000313" key="3">
    <source>
        <dbReference type="Proteomes" id="UP000758603"/>
    </source>
</evidence>
<dbReference type="InterPro" id="IPR036291">
    <property type="entry name" value="NAD(P)-bd_dom_sf"/>
</dbReference>
<dbReference type="SMART" id="SM00829">
    <property type="entry name" value="PKS_ER"/>
    <property type="match status" value="1"/>
</dbReference>
<dbReference type="GO" id="GO:0016491">
    <property type="term" value="F:oxidoreductase activity"/>
    <property type="evidence" value="ECO:0007669"/>
    <property type="project" value="InterPro"/>
</dbReference>
<dbReference type="InterPro" id="IPR011032">
    <property type="entry name" value="GroES-like_sf"/>
</dbReference>
<dbReference type="Pfam" id="PF08240">
    <property type="entry name" value="ADH_N"/>
    <property type="match status" value="1"/>
</dbReference>
<dbReference type="SUPFAM" id="SSF50129">
    <property type="entry name" value="GroES-like"/>
    <property type="match status" value="1"/>
</dbReference>
<name>A0A9P8RJP7_9PEZI</name>
<dbReference type="PANTHER" id="PTHR43677">
    <property type="entry name" value="SHORT-CHAIN DEHYDROGENASE/REDUCTASE"/>
    <property type="match status" value="1"/>
</dbReference>
<dbReference type="CDD" id="cd08241">
    <property type="entry name" value="QOR1"/>
    <property type="match status" value="1"/>
</dbReference>
<dbReference type="SUPFAM" id="SSF51735">
    <property type="entry name" value="NAD(P)-binding Rossmann-fold domains"/>
    <property type="match status" value="1"/>
</dbReference>
<dbReference type="GeneID" id="70137107"/>
<dbReference type="PROSITE" id="PS01162">
    <property type="entry name" value="QOR_ZETA_CRYSTAL"/>
    <property type="match status" value="1"/>
</dbReference>
<comment type="caution">
    <text evidence="2">The sequence shown here is derived from an EMBL/GenBank/DDBJ whole genome shotgun (WGS) entry which is preliminary data.</text>
</comment>
<dbReference type="InterPro" id="IPR013154">
    <property type="entry name" value="ADH-like_N"/>
</dbReference>
<dbReference type="EMBL" id="JAGPXC010000009">
    <property type="protein sequence ID" value="KAH6647298.1"/>
    <property type="molecule type" value="Genomic_DNA"/>
</dbReference>
<sequence>MKAIVISRFVQNYHEICVSQVPSPIPKHDEILIQVVAAGVNFVDTLYCRGLHQNNRRHVTPPFTLGLEFAGIVLSAPASCPHPKGSRVFGSCTGTYAEYITLHCSLADTLHLIPDSWSFVEAASLGATLPVSYGALKLRAAMKPGDTVLIHAAAGGLGLAAVQLARAMGCRVIGTAGSASKCSVAESFGADECINYTTNPRWWEHVNQLTNGQGADIVFDSVGLVGDSLRCLAYRGVVLVVGFAAREGDMEAVRMNRVLLGQATLIGYRFGESNRREPTETADIWKELLPLIHARKIGPTVYDGIYTGLESVPRALQDMASRQVWGKAVIRLTKTEAEAQKARL</sequence>
<dbReference type="InterPro" id="IPR013149">
    <property type="entry name" value="ADH-like_C"/>
</dbReference>
<dbReference type="Pfam" id="PF00107">
    <property type="entry name" value="ADH_zinc_N"/>
    <property type="match status" value="1"/>
</dbReference>
<dbReference type="InterPro" id="IPR051397">
    <property type="entry name" value="Zn-ADH-like_protein"/>
</dbReference>
<dbReference type="Proteomes" id="UP000758603">
    <property type="component" value="Unassembled WGS sequence"/>
</dbReference>
<gene>
    <name evidence="2" type="ORF">BKA67DRAFT_663631</name>
</gene>
<proteinExistence type="predicted"/>
<dbReference type="InterPro" id="IPR002364">
    <property type="entry name" value="Quin_OxRdtase/zeta-crystal_CS"/>
</dbReference>
<dbReference type="Gene3D" id="3.40.50.720">
    <property type="entry name" value="NAD(P)-binding Rossmann-like Domain"/>
    <property type="match status" value="1"/>
</dbReference>
<dbReference type="GO" id="GO:0005739">
    <property type="term" value="C:mitochondrion"/>
    <property type="evidence" value="ECO:0007669"/>
    <property type="project" value="TreeGrafter"/>
</dbReference>
<keyword evidence="3" id="KW-1185">Reference proteome</keyword>
<dbReference type="RefSeq" id="XP_045953812.1">
    <property type="nucleotide sequence ID" value="XM_046108216.1"/>
</dbReference>
<feature type="domain" description="Enoyl reductase (ER)" evidence="1">
    <location>
        <begin position="8"/>
        <end position="330"/>
    </location>
</feature>